<dbReference type="Proteomes" id="UP000019149">
    <property type="component" value="Unassembled WGS sequence"/>
</dbReference>
<keyword evidence="3" id="KW-1185">Reference proteome</keyword>
<dbReference type="KEGG" id="egl:EGR_09080"/>
<gene>
    <name evidence="2" type="ORF">EGR_09080</name>
</gene>
<dbReference type="CTD" id="36344795"/>
<keyword evidence="1" id="KW-0472">Membrane</keyword>
<keyword evidence="1" id="KW-0812">Transmembrane</keyword>
<feature type="transmembrane region" description="Helical" evidence="1">
    <location>
        <begin position="27"/>
        <end position="54"/>
    </location>
</feature>
<dbReference type="GeneID" id="36344795"/>
<evidence type="ECO:0000313" key="3">
    <source>
        <dbReference type="Proteomes" id="UP000019149"/>
    </source>
</evidence>
<organism evidence="2 3">
    <name type="scientific">Echinococcus granulosus</name>
    <name type="common">Hydatid tapeworm</name>
    <dbReference type="NCBI Taxonomy" id="6210"/>
    <lineage>
        <taxon>Eukaryota</taxon>
        <taxon>Metazoa</taxon>
        <taxon>Spiralia</taxon>
        <taxon>Lophotrochozoa</taxon>
        <taxon>Platyhelminthes</taxon>
        <taxon>Cestoda</taxon>
        <taxon>Eucestoda</taxon>
        <taxon>Cyclophyllidea</taxon>
        <taxon>Taeniidae</taxon>
        <taxon>Echinococcus</taxon>
        <taxon>Echinococcus granulosus group</taxon>
    </lineage>
</organism>
<reference evidence="2 3" key="1">
    <citation type="journal article" date="2013" name="Nat. Genet.">
        <title>The genome of the hydatid tapeworm Echinococcus granulosus.</title>
        <authorList>
            <person name="Zheng H."/>
            <person name="Zhang W."/>
            <person name="Zhang L."/>
            <person name="Zhang Z."/>
            <person name="Li J."/>
            <person name="Lu G."/>
            <person name="Zhu Y."/>
            <person name="Wang Y."/>
            <person name="Huang Y."/>
            <person name="Liu J."/>
            <person name="Kang H."/>
            <person name="Chen J."/>
            <person name="Wang L."/>
            <person name="Chen A."/>
            <person name="Yu S."/>
            <person name="Gao Z."/>
            <person name="Jin L."/>
            <person name="Gu W."/>
            <person name="Wang Z."/>
            <person name="Zhao L."/>
            <person name="Shi B."/>
            <person name="Wen H."/>
            <person name="Lin R."/>
            <person name="Jones M.K."/>
            <person name="Brejova B."/>
            <person name="Vinar T."/>
            <person name="Zhao G."/>
            <person name="McManus D.P."/>
            <person name="Chen Z."/>
            <person name="Zhou Y."/>
            <person name="Wang S."/>
        </authorList>
    </citation>
    <scope>NUCLEOTIDE SEQUENCE [LARGE SCALE GENOMIC DNA]</scope>
</reference>
<dbReference type="EMBL" id="APAU02000130">
    <property type="protein sequence ID" value="EUB56090.1"/>
    <property type="molecule type" value="Genomic_DNA"/>
</dbReference>
<sequence>MRGKEERTAAMVVVVVVWNSAQTYKPFVIVFAAAVAAAVIVVVVAVVPVVAATVEAAVLQLRSENTESDAEHTRSVDKMYFLEGPKSPSTSIGGGGAGGGGGGGGRFVCETLLAHLHHLYTDEEFSKSNAVVMRPSTKACMCHPSEKMVENKVEMEVKVSLKESPPFVIVFAAAVAAAVIVVVVAVVPVVAATVEAAVLQLRSENTESDAEHTRSVDKMYFLEGPKSPSTSIGGGGAGGGGGGGGRFVCETVR</sequence>
<evidence type="ECO:0000256" key="1">
    <source>
        <dbReference type="SAM" id="Phobius"/>
    </source>
</evidence>
<proteinExistence type="predicted"/>
<protein>
    <submittedName>
        <fullName evidence="2">Uncharacterized protein</fullName>
    </submittedName>
</protein>
<keyword evidence="1" id="KW-1133">Transmembrane helix</keyword>
<evidence type="ECO:0000313" key="2">
    <source>
        <dbReference type="EMBL" id="EUB56090.1"/>
    </source>
</evidence>
<feature type="transmembrane region" description="Helical" evidence="1">
    <location>
        <begin position="167"/>
        <end position="191"/>
    </location>
</feature>
<name>W6U4Q6_ECHGR</name>
<comment type="caution">
    <text evidence="2">The sequence shown here is derived from an EMBL/GenBank/DDBJ whole genome shotgun (WGS) entry which is preliminary data.</text>
</comment>
<dbReference type="AlphaFoldDB" id="W6U4Q6"/>
<dbReference type="RefSeq" id="XP_024347286.1">
    <property type="nucleotide sequence ID" value="XM_024498329.1"/>
</dbReference>
<accession>W6U4Q6</accession>